<feature type="coiled-coil region" evidence="1">
    <location>
        <begin position="53"/>
        <end position="83"/>
    </location>
</feature>
<reference evidence="3 4" key="1">
    <citation type="submission" date="2018-05" db="EMBL/GenBank/DDBJ databases">
        <title>A metagenomic window into the 2 km-deep terrestrial subsurface aquifer revealed taxonomically and functionally diverse microbial community comprising novel uncultured bacterial lineages.</title>
        <authorList>
            <person name="Kadnikov V.V."/>
            <person name="Mardanov A.V."/>
            <person name="Beletsky A.V."/>
            <person name="Banks D."/>
            <person name="Pimenov N.V."/>
            <person name="Frank Y.A."/>
            <person name="Karnachuk O.V."/>
            <person name="Ravin N.V."/>
        </authorList>
    </citation>
    <scope>NUCLEOTIDE SEQUENCE [LARGE SCALE GENOMIC DNA]</scope>
    <source>
        <strain evidence="3">BY5</strain>
    </source>
</reference>
<evidence type="ECO:0000313" key="3">
    <source>
        <dbReference type="EMBL" id="RCK79865.1"/>
    </source>
</evidence>
<keyword evidence="1" id="KW-0175">Coiled coil</keyword>
<proteinExistence type="predicted"/>
<evidence type="ECO:0000313" key="4">
    <source>
        <dbReference type="Proteomes" id="UP000252355"/>
    </source>
</evidence>
<dbReference type="AlphaFoldDB" id="A0A367ZP09"/>
<gene>
    <name evidence="3" type="ORF">OZSIB_4019</name>
</gene>
<sequence length="597" mass="66987">MIGWRRWVAVAGFGAALGALALSVSGCSAGKSGLLQITPQQYFYSAKERLETIDERDYEIKDLEEIIRILENAEKDARSAEIMDKSRLYLVLALTLKARKQYMANVLKGQYLANRAEPFFALDVKPVLETLRIAKKWLRSCEAQFKSNALRADLLFVSGLYHTQKMLTQRGSERRESLWTAVRAFRQCLGRSPDYQSDFRLFGRTQTPREVKLRLAECLAFGGHPDEAWSIIADYEFMPLAEAAATDPRADHAWLHLKGLALAMMGAYEEAAAVLNGFKIVSPQDYPVVEEALWLLEGVYDRLREISGEERFAMEARIVAALLKKLKGPYSKEQYTTAAHLFPRWLPGDLTYFAAVRAHLAGEFAKARDLVAGIRHRGLLSRGMRAAAQILALEADLYGNVRVADEMLEEIVGLAFDSELTPLQKERVGFLLSRYLMSEDRQFGQGRLEGEGQSFARSWLGKPWTLQLRYERGRVSPPPPGGPARPPAAQRPAPGGMPPATGPGTEESKPENSSLIAEIYVNRPDDWITSVNLHLVELPQFTLLGKGRLVGREEEGKGWIFKGDDIDELKRDHRYLVLLEYDTSEGEKSTQGVLLKP</sequence>
<comment type="caution">
    <text evidence="3">The sequence shown here is derived from an EMBL/GenBank/DDBJ whole genome shotgun (WGS) entry which is preliminary data.</text>
</comment>
<evidence type="ECO:0000256" key="2">
    <source>
        <dbReference type="SAM" id="MobiDB-lite"/>
    </source>
</evidence>
<protein>
    <submittedName>
        <fullName evidence="3">Uncharacterized protein</fullName>
    </submittedName>
</protein>
<name>A0A367ZP09_9BACT</name>
<evidence type="ECO:0000256" key="1">
    <source>
        <dbReference type="SAM" id="Coils"/>
    </source>
</evidence>
<dbReference type="PROSITE" id="PS51257">
    <property type="entry name" value="PROKAR_LIPOPROTEIN"/>
    <property type="match status" value="1"/>
</dbReference>
<dbReference type="Proteomes" id="UP000252355">
    <property type="component" value="Unassembled WGS sequence"/>
</dbReference>
<feature type="compositionally biased region" description="Pro residues" evidence="2">
    <location>
        <begin position="476"/>
        <end position="486"/>
    </location>
</feature>
<feature type="region of interest" description="Disordered" evidence="2">
    <location>
        <begin position="472"/>
        <end position="512"/>
    </location>
</feature>
<accession>A0A367ZP09</accession>
<dbReference type="EMBL" id="QOQW01000010">
    <property type="protein sequence ID" value="RCK79865.1"/>
    <property type="molecule type" value="Genomic_DNA"/>
</dbReference>
<organism evidence="3 4">
    <name type="scientific">Candidatus Ozemobacter sibiricus</name>
    <dbReference type="NCBI Taxonomy" id="2268124"/>
    <lineage>
        <taxon>Bacteria</taxon>
        <taxon>Candidatus Ozemobacteria</taxon>
        <taxon>Candidatus Ozemobacterales</taxon>
        <taxon>Candidatus Ozemobacteraceae</taxon>
        <taxon>Candidatus Ozemobacter</taxon>
    </lineage>
</organism>